<gene>
    <name evidence="1" type="ORF">COT24_01975</name>
</gene>
<dbReference type="EMBL" id="PEXU01000023">
    <property type="protein sequence ID" value="PIS42743.1"/>
    <property type="molecule type" value="Genomic_DNA"/>
</dbReference>
<evidence type="ECO:0000313" key="2">
    <source>
        <dbReference type="Proteomes" id="UP000231542"/>
    </source>
</evidence>
<organism evidence="1 2">
    <name type="scientific">Candidatus Kerfeldbacteria bacterium CG08_land_8_20_14_0_20_40_16</name>
    <dbReference type="NCBI Taxonomy" id="2014244"/>
    <lineage>
        <taxon>Bacteria</taxon>
        <taxon>Candidatus Kerfeldiibacteriota</taxon>
    </lineage>
</organism>
<sequence length="82" mass="9849">MYETVNEPIEVVVRFGLKAISPFLFRWRNKIYRVKKVNLTHLGKVGEEKWYYFSVSDEANYFKLAFNSATLKWYLDELYVEG</sequence>
<comment type="caution">
    <text evidence="1">The sequence shown here is derived from an EMBL/GenBank/DDBJ whole genome shotgun (WGS) entry which is preliminary data.</text>
</comment>
<dbReference type="AlphaFoldDB" id="A0A2H0YYC8"/>
<reference evidence="1 2" key="1">
    <citation type="submission" date="2017-09" db="EMBL/GenBank/DDBJ databases">
        <title>Depth-based differentiation of microbial function through sediment-hosted aquifers and enrichment of novel symbionts in the deep terrestrial subsurface.</title>
        <authorList>
            <person name="Probst A.J."/>
            <person name="Ladd B."/>
            <person name="Jarett J.K."/>
            <person name="Geller-Mcgrath D.E."/>
            <person name="Sieber C.M."/>
            <person name="Emerson J.B."/>
            <person name="Anantharaman K."/>
            <person name="Thomas B.C."/>
            <person name="Malmstrom R."/>
            <person name="Stieglmeier M."/>
            <person name="Klingl A."/>
            <person name="Woyke T."/>
            <person name="Ryan C.M."/>
            <person name="Banfield J.F."/>
        </authorList>
    </citation>
    <scope>NUCLEOTIDE SEQUENCE [LARGE SCALE GENOMIC DNA]</scope>
    <source>
        <strain evidence="1">CG08_land_8_20_14_0_20_40_16</strain>
    </source>
</reference>
<protein>
    <submittedName>
        <fullName evidence="1">Uncharacterized protein</fullName>
    </submittedName>
</protein>
<evidence type="ECO:0000313" key="1">
    <source>
        <dbReference type="EMBL" id="PIS42743.1"/>
    </source>
</evidence>
<accession>A0A2H0YYC8</accession>
<proteinExistence type="predicted"/>
<name>A0A2H0YYC8_9BACT</name>
<dbReference type="Proteomes" id="UP000231542">
    <property type="component" value="Unassembled WGS sequence"/>
</dbReference>